<dbReference type="GO" id="GO:0004827">
    <property type="term" value="F:proline-tRNA ligase activity"/>
    <property type="evidence" value="ECO:0007669"/>
    <property type="project" value="UniProtKB-EC"/>
</dbReference>
<dbReference type="SUPFAM" id="SSF55681">
    <property type="entry name" value="Class II aaRS and biotin synthetases"/>
    <property type="match status" value="1"/>
</dbReference>
<dbReference type="Pfam" id="PF00587">
    <property type="entry name" value="tRNA-synt_2b"/>
    <property type="match status" value="1"/>
</dbReference>
<dbReference type="PANTHER" id="PTHR42753:SF2">
    <property type="entry name" value="PROLINE--TRNA LIGASE"/>
    <property type="match status" value="1"/>
</dbReference>
<keyword evidence="6" id="KW-0648">Protein biosynthesis</keyword>
<sequence>MRQSKLFSKITRELPKDEASFNAQILIRAGFIDKVAAGIYTFLPLGLRVHNKICNIIREEMNEIGGHEILMPGLTPKDVWETTGRWGTFDALFRLAGSDKKEYALGATHEEIVTPLVKKHVFSYKELPAYVYQIQTKFRNEKRAKAGLIRGREFSMKDLYSFHETEDDLNEYYKEVQKSYFKIFNRCGLLNLTYLTFASGGAFSKYSHEFQTVTEAGEDQIFICDDCQIAINQEIIEEQKGCPNCEREELRQAKAVEVGNIFKLRTKFSGAFNFNYKDKEGEEKIVEMGCYGIGPSRVMATIVETSHDGKGIIWPEEVAPFRVHLLRIGQMDEAAIKKVDSIYKELLEAGIEVLFDDRDVSAGEKFTGADLIGCPFRLIVSEKTLSQNKVEVKKRNEEKMELVSFGSLIKFLKK</sequence>
<evidence type="ECO:0000256" key="3">
    <source>
        <dbReference type="ARBA" id="ARBA00022598"/>
    </source>
</evidence>
<dbReference type="InterPro" id="IPR004154">
    <property type="entry name" value="Anticodon-bd"/>
</dbReference>
<evidence type="ECO:0000313" key="11">
    <source>
        <dbReference type="EMBL" id="KKR31076.1"/>
    </source>
</evidence>
<dbReference type="GO" id="GO:0005524">
    <property type="term" value="F:ATP binding"/>
    <property type="evidence" value="ECO:0007669"/>
    <property type="project" value="UniProtKB-KW"/>
</dbReference>
<evidence type="ECO:0000256" key="1">
    <source>
        <dbReference type="ARBA" id="ARBA00012831"/>
    </source>
</evidence>
<keyword evidence="7" id="KW-0030">Aminoacyl-tRNA synthetase</keyword>
<evidence type="ECO:0000256" key="4">
    <source>
        <dbReference type="ARBA" id="ARBA00022741"/>
    </source>
</evidence>
<dbReference type="PRINTS" id="PR01046">
    <property type="entry name" value="TRNASYNTHPRO"/>
</dbReference>
<dbReference type="EC" id="6.1.1.15" evidence="1"/>
<evidence type="ECO:0000313" key="12">
    <source>
        <dbReference type="Proteomes" id="UP000034137"/>
    </source>
</evidence>
<accession>A0A0G0Q121</accession>
<dbReference type="InterPro" id="IPR045864">
    <property type="entry name" value="aa-tRNA-synth_II/BPL/LPL"/>
</dbReference>
<protein>
    <recommendedName>
        <fullName evidence="2">Proline--tRNA ligase</fullName>
        <ecNumber evidence="1">6.1.1.15</ecNumber>
    </recommendedName>
    <alternativeName>
        <fullName evidence="8">Prolyl-tRNA synthetase</fullName>
    </alternativeName>
</protein>
<keyword evidence="5" id="KW-0067">ATP-binding</keyword>
<keyword evidence="4" id="KW-0547">Nucleotide-binding</keyword>
<dbReference type="EMBL" id="LBXO01000075">
    <property type="protein sequence ID" value="KKR31076.1"/>
    <property type="molecule type" value="Genomic_DNA"/>
</dbReference>
<comment type="catalytic activity">
    <reaction evidence="9">
        <text>tRNA(Pro) + L-proline + ATP = L-prolyl-tRNA(Pro) + AMP + diphosphate</text>
        <dbReference type="Rhea" id="RHEA:14305"/>
        <dbReference type="Rhea" id="RHEA-COMP:9700"/>
        <dbReference type="Rhea" id="RHEA-COMP:9702"/>
        <dbReference type="ChEBI" id="CHEBI:30616"/>
        <dbReference type="ChEBI" id="CHEBI:33019"/>
        <dbReference type="ChEBI" id="CHEBI:60039"/>
        <dbReference type="ChEBI" id="CHEBI:78442"/>
        <dbReference type="ChEBI" id="CHEBI:78532"/>
        <dbReference type="ChEBI" id="CHEBI:456215"/>
        <dbReference type="EC" id="6.1.1.15"/>
    </reaction>
</comment>
<organism evidence="11 12">
    <name type="scientific">Candidatus Falkowbacteria bacterium GW2011_GWF2_39_8</name>
    <dbReference type="NCBI Taxonomy" id="1618642"/>
    <lineage>
        <taxon>Bacteria</taxon>
        <taxon>Candidatus Falkowiibacteriota</taxon>
    </lineage>
</organism>
<dbReference type="PATRIC" id="fig|1618642.3.peg.1067"/>
<proteinExistence type="predicted"/>
<evidence type="ECO:0000256" key="2">
    <source>
        <dbReference type="ARBA" id="ARBA00019110"/>
    </source>
</evidence>
<dbReference type="Pfam" id="PF03129">
    <property type="entry name" value="HGTP_anticodon"/>
    <property type="match status" value="1"/>
</dbReference>
<evidence type="ECO:0000256" key="7">
    <source>
        <dbReference type="ARBA" id="ARBA00023146"/>
    </source>
</evidence>
<dbReference type="InterPro" id="IPR036621">
    <property type="entry name" value="Anticodon-bd_dom_sf"/>
</dbReference>
<evidence type="ECO:0000256" key="8">
    <source>
        <dbReference type="ARBA" id="ARBA00029731"/>
    </source>
</evidence>
<evidence type="ECO:0000259" key="10">
    <source>
        <dbReference type="PROSITE" id="PS50862"/>
    </source>
</evidence>
<dbReference type="InterPro" id="IPR002316">
    <property type="entry name" value="Pro-tRNA-ligase_IIa"/>
</dbReference>
<comment type="caution">
    <text evidence="11">The sequence shown here is derived from an EMBL/GenBank/DDBJ whole genome shotgun (WGS) entry which is preliminary data.</text>
</comment>
<evidence type="ECO:0000256" key="9">
    <source>
        <dbReference type="ARBA" id="ARBA00047671"/>
    </source>
</evidence>
<evidence type="ECO:0000256" key="5">
    <source>
        <dbReference type="ARBA" id="ARBA00022840"/>
    </source>
</evidence>
<dbReference type="GO" id="GO:0006433">
    <property type="term" value="P:prolyl-tRNA aminoacylation"/>
    <property type="evidence" value="ECO:0007669"/>
    <property type="project" value="InterPro"/>
</dbReference>
<reference evidence="11 12" key="1">
    <citation type="journal article" date="2015" name="Nature">
        <title>rRNA introns, odd ribosomes, and small enigmatic genomes across a large radiation of phyla.</title>
        <authorList>
            <person name="Brown C.T."/>
            <person name="Hug L.A."/>
            <person name="Thomas B.C."/>
            <person name="Sharon I."/>
            <person name="Castelle C.J."/>
            <person name="Singh A."/>
            <person name="Wilkins M.J."/>
            <person name="Williams K.H."/>
            <person name="Banfield J.F."/>
        </authorList>
    </citation>
    <scope>NUCLEOTIDE SEQUENCE [LARGE SCALE GENOMIC DNA]</scope>
</reference>
<dbReference type="Gene3D" id="3.40.50.800">
    <property type="entry name" value="Anticodon-binding domain"/>
    <property type="match status" value="1"/>
</dbReference>
<dbReference type="InterPro" id="IPR044140">
    <property type="entry name" value="ProRS_anticodon_short"/>
</dbReference>
<dbReference type="CDD" id="cd00861">
    <property type="entry name" value="ProRS_anticodon_short"/>
    <property type="match status" value="1"/>
</dbReference>
<evidence type="ECO:0000256" key="6">
    <source>
        <dbReference type="ARBA" id="ARBA00022917"/>
    </source>
</evidence>
<dbReference type="Proteomes" id="UP000034137">
    <property type="component" value="Unassembled WGS sequence"/>
</dbReference>
<dbReference type="AlphaFoldDB" id="A0A0G0Q121"/>
<dbReference type="SUPFAM" id="SSF52954">
    <property type="entry name" value="Class II aaRS ABD-related"/>
    <property type="match status" value="1"/>
</dbReference>
<gene>
    <name evidence="11" type="ORF">UT64_C0075G0003</name>
</gene>
<dbReference type="InterPro" id="IPR002314">
    <property type="entry name" value="aa-tRNA-synt_IIb"/>
</dbReference>
<dbReference type="GO" id="GO:0005829">
    <property type="term" value="C:cytosol"/>
    <property type="evidence" value="ECO:0007669"/>
    <property type="project" value="TreeGrafter"/>
</dbReference>
<name>A0A0G0Q121_9BACT</name>
<dbReference type="InterPro" id="IPR006195">
    <property type="entry name" value="aa-tRNA-synth_II"/>
</dbReference>
<dbReference type="PANTHER" id="PTHR42753">
    <property type="entry name" value="MITOCHONDRIAL RIBOSOME PROTEIN L39/PROLYL-TRNA LIGASE FAMILY MEMBER"/>
    <property type="match status" value="1"/>
</dbReference>
<dbReference type="PROSITE" id="PS50862">
    <property type="entry name" value="AA_TRNA_LIGASE_II"/>
    <property type="match status" value="1"/>
</dbReference>
<feature type="domain" description="Aminoacyl-transfer RNA synthetases class-II family profile" evidence="10">
    <location>
        <begin position="38"/>
        <end position="315"/>
    </location>
</feature>
<dbReference type="InterPro" id="IPR050062">
    <property type="entry name" value="Pro-tRNA_synthetase"/>
</dbReference>
<keyword evidence="3 11" id="KW-0436">Ligase</keyword>
<dbReference type="Gene3D" id="3.30.930.10">
    <property type="entry name" value="Bira Bifunctional Protein, Domain 2"/>
    <property type="match status" value="1"/>
</dbReference>